<dbReference type="InterPro" id="IPR001841">
    <property type="entry name" value="Znf_RING"/>
</dbReference>
<dbReference type="GeneID" id="5176363"/>
<feature type="domain" description="RING-type" evidence="3">
    <location>
        <begin position="225"/>
        <end position="272"/>
    </location>
</feature>
<dbReference type="RefSeq" id="YP_758305.1">
    <property type="nucleotide sequence ID" value="NC_008348.1"/>
</dbReference>
<proteinExistence type="predicted"/>
<reference evidence="4 5" key="1">
    <citation type="journal article" date="2007" name="Virus Genes">
        <title>Genome sequence of Leucania seperata nucleopolyhedrovirus.</title>
        <authorList>
            <person name="Xiao H."/>
            <person name="Qi Y."/>
        </authorList>
    </citation>
    <scope>NUCLEOTIDE SEQUENCE [LARGE SCALE GENOMIC DNA]</scope>
    <source>
        <strain evidence="4 5">AH1</strain>
    </source>
</reference>
<evidence type="ECO:0000259" key="3">
    <source>
        <dbReference type="PROSITE" id="PS50089"/>
    </source>
</evidence>
<keyword evidence="5" id="KW-1185">Reference proteome</keyword>
<protein>
    <submittedName>
        <fullName evidence="4">Ie-0</fullName>
    </submittedName>
</protein>
<reference evidence="4 5" key="2">
    <citation type="journal article" date="2007" name="Virus Res.">
        <title>P13 of Leucania separata multiple nuclear polyhedrosis virus affected the polyhedra and budded virions yields of AcMNPV.</title>
        <authorList>
            <person name="Du E.Q."/>
            <person name="Yan F."/>
            <person name="Jin W.X."/>
            <person name="Lu N."/>
            <person name="Xiao H.Z."/>
            <person name="Lu S.Y."/>
            <person name="Qi Y.P."/>
        </authorList>
    </citation>
    <scope>NUCLEOTIDE SEQUENCE [LARGE SCALE GENOMIC DNA]</scope>
    <source>
        <strain evidence="4 5">AH1</strain>
    </source>
</reference>
<dbReference type="KEGG" id="vg:5176363"/>
<keyword evidence="1" id="KW-0479">Metal-binding</keyword>
<dbReference type="SUPFAM" id="SSF57850">
    <property type="entry name" value="RING/U-box"/>
    <property type="match status" value="1"/>
</dbReference>
<organism evidence="4 5">
    <name type="scientific">Leucania separata nucleopolyhedrovirus</name>
    <name type="common">LsNPV</name>
    <dbReference type="NCBI Taxonomy" id="1307956"/>
    <lineage>
        <taxon>Viruses</taxon>
        <taxon>Viruses incertae sedis</taxon>
        <taxon>Naldaviricetes</taxon>
        <taxon>Lefavirales</taxon>
        <taxon>Baculoviridae</taxon>
        <taxon>Alphabaculovirus</taxon>
        <taxon>Alphabaculovirus leseparatae</taxon>
    </lineage>
</organism>
<sequence length="290" mass="33414">MSSVASIKLSQVLKDIREMEEYDAYHTATKRSRTDHDVSNETSIVHDKASSKQHADDQRILSNFLFAQMHSDDIRTNSKAQATVKTAAFKIVEQNYCKKYNCEPFADKSPLRYSSDFDENVLLGEDACHHHLIKDINRLSRVMENLYQIELYKLNYFVFIPYLKQLLAILNLFVNDACCKKYTRIAKDILEVSLKRSQEQLDCVQRITKTVQVMNVFLETPLYECGICTEASTEATFLKPNECCGFKICNVCYANMWKFSKSAVHPVCPVCKTSYRSDNKPFSQPILFNS</sequence>
<feature type="compositionally biased region" description="Basic and acidic residues" evidence="2">
    <location>
        <begin position="32"/>
        <end position="54"/>
    </location>
</feature>
<dbReference type="PROSITE" id="PS50089">
    <property type="entry name" value="ZF_RING_2"/>
    <property type="match status" value="1"/>
</dbReference>
<evidence type="ECO:0000313" key="4">
    <source>
        <dbReference type="EMBL" id="AAR28772.1"/>
    </source>
</evidence>
<evidence type="ECO:0000313" key="5">
    <source>
        <dbReference type="Proteomes" id="UP000201737"/>
    </source>
</evidence>
<evidence type="ECO:0000256" key="2">
    <source>
        <dbReference type="SAM" id="MobiDB-lite"/>
    </source>
</evidence>
<dbReference type="Proteomes" id="UP000201737">
    <property type="component" value="Segment"/>
</dbReference>
<name>Q0ILB1_NPVLS</name>
<organismHost>
    <name type="scientific">Lepidoptera</name>
    <name type="common">moths &amp; butterflies</name>
    <dbReference type="NCBI Taxonomy" id="7088"/>
</organismHost>
<keyword evidence="1" id="KW-0862">Zinc</keyword>
<dbReference type="EMBL" id="AY394490">
    <property type="protein sequence ID" value="AAR28772.1"/>
    <property type="molecule type" value="Genomic_DNA"/>
</dbReference>
<accession>Q0ILB1</accession>
<dbReference type="InterPro" id="IPR007954">
    <property type="entry name" value="Baculo_IE-1"/>
</dbReference>
<feature type="region of interest" description="Disordered" evidence="2">
    <location>
        <begin position="27"/>
        <end position="54"/>
    </location>
</feature>
<dbReference type="GO" id="GO:0008270">
    <property type="term" value="F:zinc ion binding"/>
    <property type="evidence" value="ECO:0007669"/>
    <property type="project" value="UniProtKB-KW"/>
</dbReference>
<dbReference type="OrthoDB" id="14620at10239"/>
<dbReference type="Pfam" id="PF05290">
    <property type="entry name" value="Baculo_IE-1"/>
    <property type="match status" value="1"/>
</dbReference>
<keyword evidence="1" id="KW-0863">Zinc-finger</keyword>
<evidence type="ECO:0000256" key="1">
    <source>
        <dbReference type="PROSITE-ProRule" id="PRU00175"/>
    </source>
</evidence>